<feature type="non-terminal residue" evidence="9">
    <location>
        <position position="1"/>
    </location>
</feature>
<accession>A0A8S9SJS3</accession>
<evidence type="ECO:0000256" key="1">
    <source>
        <dbReference type="ARBA" id="ARBA00004123"/>
    </source>
</evidence>
<dbReference type="EMBL" id="QGKX02000004">
    <property type="protein sequence ID" value="KAF3600295.1"/>
    <property type="molecule type" value="Genomic_DNA"/>
</dbReference>
<evidence type="ECO:0000256" key="2">
    <source>
        <dbReference type="ARBA" id="ARBA00005954"/>
    </source>
</evidence>
<name>A0A8S9SJS3_BRACR</name>
<evidence type="ECO:0000256" key="3">
    <source>
        <dbReference type="ARBA" id="ARBA00022664"/>
    </source>
</evidence>
<dbReference type="GO" id="GO:0005681">
    <property type="term" value="C:spliceosomal complex"/>
    <property type="evidence" value="ECO:0007669"/>
    <property type="project" value="UniProtKB-KW"/>
</dbReference>
<dbReference type="Proteomes" id="UP000712600">
    <property type="component" value="Unassembled WGS sequence"/>
</dbReference>
<sequence>NGNGGKGFADDQGTAGLSKKPNKDIVEHDRKRQIHLKLAVLEDELSDSEIAHKIEEERLNFEATAAVCDAKISDTQTHKVAARKEKQMEAFRAALGTFFFWTEVVRRSNNKFKARKQESDSDSDSSISSSDSDSDSGDKRRRKATKKRCRSVSSESEVESDDSMKLMNETDYVDKKQLRSKVEAYSGGMTQQREDESYQRGRKHVREDEDYNHHGRDMDDAGQRRGTVKDDEDEDGYNQRKMDRYRGRASDEEDNDRDRNRQRRERVKNENDERVSREREYSYKGRSGRSSGKRSSYGDRDH</sequence>
<gene>
    <name evidence="9" type="ORF">F2Q69_00036022</name>
</gene>
<reference evidence="9" key="1">
    <citation type="submission" date="2019-12" db="EMBL/GenBank/DDBJ databases">
        <title>Genome sequencing and annotation of Brassica cretica.</title>
        <authorList>
            <person name="Studholme D.J."/>
            <person name="Sarris P."/>
        </authorList>
    </citation>
    <scope>NUCLEOTIDE SEQUENCE</scope>
    <source>
        <strain evidence="9">PFS-109/04</strain>
        <tissue evidence="9">Leaf</tissue>
    </source>
</reference>
<feature type="compositionally biased region" description="Basic and acidic residues" evidence="7">
    <location>
        <begin position="237"/>
        <end position="250"/>
    </location>
</feature>
<evidence type="ECO:0000313" key="9">
    <source>
        <dbReference type="EMBL" id="KAF3600295.1"/>
    </source>
</evidence>
<evidence type="ECO:0000259" key="8">
    <source>
        <dbReference type="Pfam" id="PF08312"/>
    </source>
</evidence>
<keyword evidence="4" id="KW-0747">Spliceosome</keyword>
<comment type="subcellular location">
    <subcellularLocation>
        <location evidence="1">Nucleus</location>
    </subcellularLocation>
</comment>
<dbReference type="GO" id="GO:0008380">
    <property type="term" value="P:RNA splicing"/>
    <property type="evidence" value="ECO:0007669"/>
    <property type="project" value="UniProtKB-KW"/>
</dbReference>
<keyword evidence="3" id="KW-0507">mRNA processing</keyword>
<dbReference type="PANTHER" id="PTHR36562">
    <property type="entry name" value="SERINE/ARGININE REPETITIVE MATRIX 2"/>
    <property type="match status" value="1"/>
</dbReference>
<feature type="compositionally biased region" description="Basic residues" evidence="7">
    <location>
        <begin position="139"/>
        <end position="150"/>
    </location>
</feature>
<dbReference type="GO" id="GO:0006397">
    <property type="term" value="P:mRNA processing"/>
    <property type="evidence" value="ECO:0007669"/>
    <property type="project" value="UniProtKB-KW"/>
</dbReference>
<feature type="compositionally biased region" description="Low complexity" evidence="7">
    <location>
        <begin position="284"/>
        <end position="295"/>
    </location>
</feature>
<dbReference type="InterPro" id="IPR051372">
    <property type="entry name" value="CWC21"/>
</dbReference>
<feature type="compositionally biased region" description="Basic and acidic residues" evidence="7">
    <location>
        <begin position="192"/>
        <end position="229"/>
    </location>
</feature>
<evidence type="ECO:0000256" key="7">
    <source>
        <dbReference type="SAM" id="MobiDB-lite"/>
    </source>
</evidence>
<keyword evidence="6" id="KW-0539">Nucleus</keyword>
<dbReference type="PANTHER" id="PTHR36562:SF5">
    <property type="entry name" value="SERINE_ARGININE REPETITIVE MATRIX 2"/>
    <property type="match status" value="1"/>
</dbReference>
<evidence type="ECO:0000313" key="10">
    <source>
        <dbReference type="Proteomes" id="UP000712600"/>
    </source>
</evidence>
<organism evidence="9 10">
    <name type="scientific">Brassica cretica</name>
    <name type="common">Mustard</name>
    <dbReference type="NCBI Taxonomy" id="69181"/>
    <lineage>
        <taxon>Eukaryota</taxon>
        <taxon>Viridiplantae</taxon>
        <taxon>Streptophyta</taxon>
        <taxon>Embryophyta</taxon>
        <taxon>Tracheophyta</taxon>
        <taxon>Spermatophyta</taxon>
        <taxon>Magnoliopsida</taxon>
        <taxon>eudicotyledons</taxon>
        <taxon>Gunneridae</taxon>
        <taxon>Pentapetalae</taxon>
        <taxon>rosids</taxon>
        <taxon>malvids</taxon>
        <taxon>Brassicales</taxon>
        <taxon>Brassicaceae</taxon>
        <taxon>Brassiceae</taxon>
        <taxon>Brassica</taxon>
    </lineage>
</organism>
<feature type="region of interest" description="Disordered" evidence="7">
    <location>
        <begin position="112"/>
        <end position="302"/>
    </location>
</feature>
<dbReference type="AlphaFoldDB" id="A0A8S9SJS3"/>
<comment type="caution">
    <text evidence="9">The sequence shown here is derived from an EMBL/GenBank/DDBJ whole genome shotgun (WGS) entry which is preliminary data.</text>
</comment>
<keyword evidence="5" id="KW-0508">mRNA splicing</keyword>
<proteinExistence type="inferred from homology"/>
<evidence type="ECO:0000256" key="5">
    <source>
        <dbReference type="ARBA" id="ARBA00023187"/>
    </source>
</evidence>
<dbReference type="Pfam" id="PF08312">
    <property type="entry name" value="cwf21"/>
    <property type="match status" value="1"/>
</dbReference>
<feature type="compositionally biased region" description="Basic and acidic residues" evidence="7">
    <location>
        <begin position="172"/>
        <end position="182"/>
    </location>
</feature>
<comment type="similarity">
    <text evidence="2">Belongs to the CWC21 family.</text>
</comment>
<feature type="compositionally biased region" description="Basic and acidic residues" evidence="7">
    <location>
        <begin position="267"/>
        <end position="283"/>
    </location>
</feature>
<feature type="domain" description="CWF21" evidence="8">
    <location>
        <begin position="27"/>
        <end position="58"/>
    </location>
</feature>
<dbReference type="InterPro" id="IPR013170">
    <property type="entry name" value="mRNA_splic_Cwf21_dom"/>
</dbReference>
<dbReference type="CDD" id="cd21372">
    <property type="entry name" value="cwf21_CWC21-like"/>
    <property type="match status" value="1"/>
</dbReference>
<protein>
    <recommendedName>
        <fullName evidence="8">CWF21 domain-containing protein</fullName>
    </recommendedName>
</protein>
<evidence type="ECO:0000256" key="6">
    <source>
        <dbReference type="ARBA" id="ARBA00023242"/>
    </source>
</evidence>
<feature type="region of interest" description="Disordered" evidence="7">
    <location>
        <begin position="1"/>
        <end position="28"/>
    </location>
</feature>
<evidence type="ECO:0000256" key="4">
    <source>
        <dbReference type="ARBA" id="ARBA00022728"/>
    </source>
</evidence>